<reference evidence="5 6" key="1">
    <citation type="submission" date="2023-08" db="EMBL/GenBank/DDBJ databases">
        <title>A Necator americanus chromosomal reference genome.</title>
        <authorList>
            <person name="Ilik V."/>
            <person name="Petrzelkova K.J."/>
            <person name="Pardy F."/>
            <person name="Fuh T."/>
            <person name="Niatou-Singa F.S."/>
            <person name="Gouil Q."/>
            <person name="Baker L."/>
            <person name="Ritchie M.E."/>
            <person name="Jex A.R."/>
            <person name="Gazzola D."/>
            <person name="Li H."/>
            <person name="Toshio Fujiwara R."/>
            <person name="Zhan B."/>
            <person name="Aroian R.V."/>
            <person name="Pafco B."/>
            <person name="Schwarz E.M."/>
        </authorList>
    </citation>
    <scope>NUCLEOTIDE SEQUENCE [LARGE SCALE GENOMIC DNA]</scope>
    <source>
        <strain evidence="5 6">Aroian</strain>
        <tissue evidence="5">Whole animal</tissue>
    </source>
</reference>
<dbReference type="InterPro" id="IPR036494">
    <property type="entry name" value="Ku_C_sf"/>
</dbReference>
<dbReference type="PROSITE" id="PS50222">
    <property type="entry name" value="EF_HAND_2"/>
    <property type="match status" value="1"/>
</dbReference>
<dbReference type="InterPro" id="IPR016194">
    <property type="entry name" value="SPOC-like_C_dom_sf"/>
</dbReference>
<dbReference type="Gene3D" id="1.10.1600.10">
    <property type="match status" value="1"/>
</dbReference>
<dbReference type="EMBL" id="JAVFWL010000001">
    <property type="protein sequence ID" value="KAK6730453.1"/>
    <property type="molecule type" value="Genomic_DNA"/>
</dbReference>
<dbReference type="SMART" id="SM00559">
    <property type="entry name" value="Ku78"/>
    <property type="match status" value="1"/>
</dbReference>
<organism evidence="5 6">
    <name type="scientific">Necator americanus</name>
    <name type="common">Human hookworm</name>
    <dbReference type="NCBI Taxonomy" id="51031"/>
    <lineage>
        <taxon>Eukaryota</taxon>
        <taxon>Metazoa</taxon>
        <taxon>Ecdysozoa</taxon>
        <taxon>Nematoda</taxon>
        <taxon>Chromadorea</taxon>
        <taxon>Rhabditida</taxon>
        <taxon>Rhabditina</taxon>
        <taxon>Rhabditomorpha</taxon>
        <taxon>Strongyloidea</taxon>
        <taxon>Ancylostomatidae</taxon>
        <taxon>Bunostominae</taxon>
        <taxon>Necator</taxon>
    </lineage>
</organism>
<dbReference type="InterPro" id="IPR002048">
    <property type="entry name" value="EF_hand_dom"/>
</dbReference>
<keyword evidence="3" id="KW-0238">DNA-binding</keyword>
<dbReference type="PANTHER" id="PTHR12085:SF3">
    <property type="entry name" value="SERINE_THREONINE-PROTEIN PHOSPHATASE 2A REGULATORY SUBUNIT B'' SUBUNIT GAMMA"/>
    <property type="match status" value="1"/>
</dbReference>
<accession>A0ABR1BVT9</accession>
<proteinExistence type="predicted"/>
<name>A0ABR1BVT9_NECAM</name>
<evidence type="ECO:0000313" key="6">
    <source>
        <dbReference type="Proteomes" id="UP001303046"/>
    </source>
</evidence>
<gene>
    <name evidence="5" type="primary">Necator_chrI.g3247</name>
    <name evidence="5" type="ORF">RB195_007118</name>
</gene>
<evidence type="ECO:0000313" key="5">
    <source>
        <dbReference type="EMBL" id="KAK6730453.1"/>
    </source>
</evidence>
<dbReference type="Proteomes" id="UP001303046">
    <property type="component" value="Unassembled WGS sequence"/>
</dbReference>
<dbReference type="PANTHER" id="PTHR12085">
    <property type="entry name" value="SERINE/THREONINE-PROTEIN PHOSPHATASE 2A REGULATORY SUBUNIT B'' SUBUNIT GAMMA"/>
    <property type="match status" value="1"/>
</dbReference>
<dbReference type="Gene3D" id="1.10.238.10">
    <property type="entry name" value="EF-hand"/>
    <property type="match status" value="1"/>
</dbReference>
<evidence type="ECO:0000256" key="2">
    <source>
        <dbReference type="ARBA" id="ARBA00022490"/>
    </source>
</evidence>
<dbReference type="SUPFAM" id="SSF47473">
    <property type="entry name" value="EF-hand"/>
    <property type="match status" value="1"/>
</dbReference>
<keyword evidence="6" id="KW-1185">Reference proteome</keyword>
<protein>
    <recommendedName>
        <fullName evidence="4">EF-hand domain-containing protein</fullName>
    </recommendedName>
</protein>
<feature type="domain" description="EF-hand" evidence="4">
    <location>
        <begin position="867"/>
        <end position="902"/>
    </location>
</feature>
<sequence length="969" mass="110528">MYTKAVPAKNPLKSVLVDEHGIEMHRQSRFLTNVRAGDGTGGSASIEFKELISKDQKIQVHYFGDTKVTIGEDDEKRYKGHNFNEGEQRGCMKLIQFTKKENIRECYYIGRNSFVVVPGWEKKTSDRDSEAMLTTLSLISAMLENDVVAICRYAPDAAKHLQLMALIPHRDEELDLPYLQALRLPFAEDMRPFNFVNLNVTCPKPSHKQLNFIDELIDVMQFNTENGSLEPTCVLNPFFQRQCTAMKLKALNTIDGDDKKICDLIAPSSFLKRGLEPDSKMLKTAKHVLDAIQSEESGFCLQEVVKPKRVKQEIRQEDISEWLAELEAAPKEEISAKTKDTKHKSVCQKPTQVRFIDRARARLTDNFEFHMASLLDEVSVMTAAEDEEAEQLYGIAHARLLSLRELAIEFGRPTEFNEWLLCSKSQWPEWAQFCMSRSSLLLISCKECSSSEYTESEAVSIELREDWCSFVLLLTSSDFRALGKLIAGSRNEWIVMEQSLHFYVMIKFCSVCTYLQKFMEIEALPSTMNTSQLPDINSLANEIEQLSTTLAPEADATLVKDVLYKEVKDTSHGVFPCSVSNSMGICDLVLESSKQRVIIKESQHSITAQQIVALTNELLRAGKNVESVGDVIPVSTFWSILSRSPKAIRDCFCAAVVEDLVFSTRALDGCISCQLVVDFLRTCSRRSQQGLLVQSYAKGVGFITSNEFVDLVTYEISNKLTWTEGMKNSPYYYAVFIERSVFLHLDPQRTGKVLIEDLTSTRLLDDLFDVILEHKRENKEQLWDVSQLSWCSVNNFWRVLEQFRRCDRDWSGMVSLKECEHLKDGVYTPLFLKRVYATQMLYGDNPKEQEMDFRGFVELDVAIHTRKAPASIKWLFRVLDLRDDGILDRDEIKLMTQNMITNLSTLEGWSNFNADDITDEVIDMINPKDPSRITVDDVIASRMADTAFGILIDYSAFLKYETREEEAAT</sequence>
<dbReference type="SUPFAM" id="SSF100939">
    <property type="entry name" value="SPOC domain-like"/>
    <property type="match status" value="1"/>
</dbReference>
<dbReference type="Gene3D" id="2.40.290.10">
    <property type="match status" value="1"/>
</dbReference>
<dbReference type="Pfam" id="PF02735">
    <property type="entry name" value="Ku"/>
    <property type="match status" value="1"/>
</dbReference>
<dbReference type="InterPro" id="IPR006164">
    <property type="entry name" value="DNA_bd_Ku70/Ku80"/>
</dbReference>
<evidence type="ECO:0000259" key="4">
    <source>
        <dbReference type="PROSITE" id="PS50222"/>
    </source>
</evidence>
<keyword evidence="2" id="KW-0963">Cytoplasm</keyword>
<evidence type="ECO:0000256" key="1">
    <source>
        <dbReference type="ARBA" id="ARBA00004496"/>
    </source>
</evidence>
<dbReference type="InterPro" id="IPR039865">
    <property type="entry name" value="PPP2R3C"/>
</dbReference>
<dbReference type="SUPFAM" id="SSF101420">
    <property type="entry name" value="C-terminal domain of Ku80"/>
    <property type="match status" value="1"/>
</dbReference>
<comment type="caution">
    <text evidence="5">The sequence shown here is derived from an EMBL/GenBank/DDBJ whole genome shotgun (WGS) entry which is preliminary data.</text>
</comment>
<comment type="subcellular location">
    <subcellularLocation>
        <location evidence="1">Cytoplasm</location>
    </subcellularLocation>
</comment>
<dbReference type="InterPro" id="IPR011992">
    <property type="entry name" value="EF-hand-dom_pair"/>
</dbReference>
<evidence type="ECO:0000256" key="3">
    <source>
        <dbReference type="ARBA" id="ARBA00023125"/>
    </source>
</evidence>